<dbReference type="AlphaFoldDB" id="A0A0F9T9U6"/>
<evidence type="ECO:0000313" key="1">
    <source>
        <dbReference type="EMBL" id="KKN75954.1"/>
    </source>
</evidence>
<gene>
    <name evidence="1" type="ORF">LCGC14_0375110</name>
</gene>
<reference evidence="1" key="1">
    <citation type="journal article" date="2015" name="Nature">
        <title>Complex archaea that bridge the gap between prokaryotes and eukaryotes.</title>
        <authorList>
            <person name="Spang A."/>
            <person name="Saw J.H."/>
            <person name="Jorgensen S.L."/>
            <person name="Zaremba-Niedzwiedzka K."/>
            <person name="Martijn J."/>
            <person name="Lind A.E."/>
            <person name="van Eijk R."/>
            <person name="Schleper C."/>
            <person name="Guy L."/>
            <person name="Ettema T.J."/>
        </authorList>
    </citation>
    <scope>NUCLEOTIDE SEQUENCE</scope>
</reference>
<name>A0A0F9T9U6_9ZZZZ</name>
<proteinExistence type="predicted"/>
<sequence length="92" mass="10301">MAAMKLDGKFHGVIVKNKDGSVVPQDQWMCFLAKDNAVPAMLETYRTECIRLGAGEHQIMAVDAMLERVNKWRLANSSKLKTPDIEPGEEIL</sequence>
<protein>
    <submittedName>
        <fullName evidence="1">Uncharacterized protein</fullName>
    </submittedName>
</protein>
<accession>A0A0F9T9U6</accession>
<dbReference type="EMBL" id="LAZR01000301">
    <property type="protein sequence ID" value="KKN75954.1"/>
    <property type="molecule type" value="Genomic_DNA"/>
</dbReference>
<organism evidence="1">
    <name type="scientific">marine sediment metagenome</name>
    <dbReference type="NCBI Taxonomy" id="412755"/>
    <lineage>
        <taxon>unclassified sequences</taxon>
        <taxon>metagenomes</taxon>
        <taxon>ecological metagenomes</taxon>
    </lineage>
</organism>
<comment type="caution">
    <text evidence="1">The sequence shown here is derived from an EMBL/GenBank/DDBJ whole genome shotgun (WGS) entry which is preliminary data.</text>
</comment>